<accession>H8I4T7</accession>
<feature type="transmembrane region" description="Helical" evidence="7">
    <location>
        <begin position="166"/>
        <end position="188"/>
    </location>
</feature>
<dbReference type="SUPFAM" id="SSF103473">
    <property type="entry name" value="MFS general substrate transporter"/>
    <property type="match status" value="1"/>
</dbReference>
<dbReference type="Pfam" id="PF07690">
    <property type="entry name" value="MFS_1"/>
    <property type="match status" value="1"/>
</dbReference>
<dbReference type="HOGENOM" id="CLU_001265_60_4_2"/>
<dbReference type="InterPro" id="IPR020846">
    <property type="entry name" value="MFS_dom"/>
</dbReference>
<dbReference type="GeneID" id="11972090"/>
<dbReference type="KEGG" id="mez:Mtc_1942"/>
<gene>
    <name evidence="9" type="ordered locus">Mtc_1942</name>
</gene>
<evidence type="ECO:0000259" key="8">
    <source>
        <dbReference type="PROSITE" id="PS50850"/>
    </source>
</evidence>
<sequence length="406" mass="43810">MARSIFSRYGRQVWILVAGSLINTFGTSIAYPFVSLYLFKYRGVPMADIGLALLVAAAAGGIVSVAGGELCDRFGRKIMLNVGLFTQMAVFSLMGYAIMANMGFAEFLLLMALKEASGGLYRNVPQVMVADTVEAGDRNGAFSLLRIGGNLGFALGPVFGGMLASYSYAAMFIITALTSGVYMLISICMLRDTRPDERDVAEHVSHAPLWNDTPFLIYCVVSALGSLVYSNLFTTFGTFAGGFVQVSEAMVGLIFSLNGFMVVFFQLPIALYLERFKLTTSLILGSLFYAVGFGIVGFCTDFWTLFASMFIITVGELVVTPASQTLLSEMAPPEARGRYMSFSGFIGNVGSACGPAFGGQLMDRFSANIMLMWLVLGALELACAAGYLYLRLRLSARMDDVRSTAV</sequence>
<dbReference type="OrthoDB" id="29061at2157"/>
<evidence type="ECO:0000256" key="2">
    <source>
        <dbReference type="ARBA" id="ARBA00022448"/>
    </source>
</evidence>
<comment type="subcellular location">
    <subcellularLocation>
        <location evidence="1">Cell membrane</location>
        <topology evidence="1">Multi-pass membrane protein</topology>
    </subcellularLocation>
</comment>
<dbReference type="InterPro" id="IPR001958">
    <property type="entry name" value="Tet-R_TetA/multi-R_MdtG-like"/>
</dbReference>
<keyword evidence="3" id="KW-1003">Cell membrane</keyword>
<dbReference type="AlphaFoldDB" id="H8I4T7"/>
<keyword evidence="10" id="KW-1185">Reference proteome</keyword>
<feature type="transmembrane region" description="Helical" evidence="7">
    <location>
        <begin position="339"/>
        <end position="358"/>
    </location>
</feature>
<dbReference type="PROSITE" id="PS50850">
    <property type="entry name" value="MFS"/>
    <property type="match status" value="1"/>
</dbReference>
<evidence type="ECO:0000256" key="3">
    <source>
        <dbReference type="ARBA" id="ARBA00022475"/>
    </source>
</evidence>
<keyword evidence="2" id="KW-0813">Transport</keyword>
<feature type="transmembrane region" description="Helical" evidence="7">
    <location>
        <begin position="370"/>
        <end position="390"/>
    </location>
</feature>
<dbReference type="PRINTS" id="PR01035">
    <property type="entry name" value="TCRTETA"/>
</dbReference>
<evidence type="ECO:0000256" key="5">
    <source>
        <dbReference type="ARBA" id="ARBA00022989"/>
    </source>
</evidence>
<dbReference type="GO" id="GO:0005886">
    <property type="term" value="C:plasma membrane"/>
    <property type="evidence" value="ECO:0007669"/>
    <property type="project" value="UniProtKB-SubCell"/>
</dbReference>
<feature type="transmembrane region" description="Helical" evidence="7">
    <location>
        <begin position="278"/>
        <end position="296"/>
    </location>
</feature>
<evidence type="ECO:0000256" key="4">
    <source>
        <dbReference type="ARBA" id="ARBA00022692"/>
    </source>
</evidence>
<dbReference type="EMBL" id="CP003243">
    <property type="protein sequence ID" value="AFD00682.1"/>
    <property type="molecule type" value="Genomic_DNA"/>
</dbReference>
<feature type="transmembrane region" description="Helical" evidence="7">
    <location>
        <begin position="249"/>
        <end position="271"/>
    </location>
</feature>
<feature type="transmembrane region" description="Helical" evidence="7">
    <location>
        <begin position="12"/>
        <end position="34"/>
    </location>
</feature>
<dbReference type="Proteomes" id="UP000005233">
    <property type="component" value="Chromosome"/>
</dbReference>
<evidence type="ECO:0000256" key="7">
    <source>
        <dbReference type="SAM" id="Phobius"/>
    </source>
</evidence>
<organism evidence="9 10">
    <name type="scientific">Methanocella conradii (strain DSM 24694 / JCM 17849 / CGMCC 1.5162 / HZ254)</name>
    <dbReference type="NCBI Taxonomy" id="1041930"/>
    <lineage>
        <taxon>Archaea</taxon>
        <taxon>Methanobacteriati</taxon>
        <taxon>Methanobacteriota</taxon>
        <taxon>Stenosarchaea group</taxon>
        <taxon>Methanomicrobia</taxon>
        <taxon>Methanocellales</taxon>
        <taxon>Methanocellaceae</taxon>
        <taxon>Methanocella</taxon>
    </lineage>
</organism>
<feature type="transmembrane region" description="Helical" evidence="7">
    <location>
        <begin position="46"/>
        <end position="66"/>
    </location>
</feature>
<evidence type="ECO:0000313" key="10">
    <source>
        <dbReference type="Proteomes" id="UP000005233"/>
    </source>
</evidence>
<dbReference type="RefSeq" id="WP_014406513.1">
    <property type="nucleotide sequence ID" value="NC_017034.1"/>
</dbReference>
<dbReference type="eggNOG" id="arCOG00132">
    <property type="taxonomic scope" value="Archaea"/>
</dbReference>
<dbReference type="STRING" id="1041930.Mtc_1942"/>
<feature type="transmembrane region" description="Helical" evidence="7">
    <location>
        <begin position="78"/>
        <end position="99"/>
    </location>
</feature>
<evidence type="ECO:0000313" key="9">
    <source>
        <dbReference type="EMBL" id="AFD00682.1"/>
    </source>
</evidence>
<evidence type="ECO:0000256" key="1">
    <source>
        <dbReference type="ARBA" id="ARBA00004651"/>
    </source>
</evidence>
<feature type="transmembrane region" description="Helical" evidence="7">
    <location>
        <begin position="209"/>
        <end position="229"/>
    </location>
</feature>
<keyword evidence="6 7" id="KW-0472">Membrane</keyword>
<feature type="transmembrane region" description="Helical" evidence="7">
    <location>
        <begin position="302"/>
        <end position="327"/>
    </location>
</feature>
<feature type="domain" description="Major facilitator superfamily (MFS) profile" evidence="8">
    <location>
        <begin position="12"/>
        <end position="395"/>
    </location>
</feature>
<dbReference type="PANTHER" id="PTHR23517:SF2">
    <property type="entry name" value="MULTIDRUG RESISTANCE PROTEIN MDTH"/>
    <property type="match status" value="1"/>
</dbReference>
<keyword evidence="4 7" id="KW-0812">Transmembrane</keyword>
<dbReference type="PANTHER" id="PTHR23517">
    <property type="entry name" value="RESISTANCE PROTEIN MDTM, PUTATIVE-RELATED-RELATED"/>
    <property type="match status" value="1"/>
</dbReference>
<dbReference type="InterPro" id="IPR036259">
    <property type="entry name" value="MFS_trans_sf"/>
</dbReference>
<dbReference type="InterPro" id="IPR011701">
    <property type="entry name" value="MFS"/>
</dbReference>
<keyword evidence="5 7" id="KW-1133">Transmembrane helix</keyword>
<name>H8I4T7_METCZ</name>
<reference evidence="9 10" key="1">
    <citation type="journal article" date="2012" name="J. Bacteriol.">
        <title>Complete genome sequence of a thermophilic methanogen, Methanocella conradii HZ254, isolated from Chinese rice field soil.</title>
        <authorList>
            <person name="Lu Z."/>
            <person name="Lu Y."/>
        </authorList>
    </citation>
    <scope>NUCLEOTIDE SEQUENCE [LARGE SCALE GENOMIC DNA]</scope>
    <source>
        <strain evidence="10">DSM 24694 / JCM 17849 / CGMCC 1.5162 / HZ254</strain>
    </source>
</reference>
<dbReference type="CDD" id="cd17329">
    <property type="entry name" value="MFS_MdtH_MDR_like"/>
    <property type="match status" value="1"/>
</dbReference>
<proteinExistence type="predicted"/>
<protein>
    <submittedName>
        <fullName evidence="9">Major Facilitator Superfamily</fullName>
    </submittedName>
</protein>
<evidence type="ECO:0000256" key="6">
    <source>
        <dbReference type="ARBA" id="ARBA00023136"/>
    </source>
</evidence>
<dbReference type="GO" id="GO:0022857">
    <property type="term" value="F:transmembrane transporter activity"/>
    <property type="evidence" value="ECO:0007669"/>
    <property type="project" value="InterPro"/>
</dbReference>
<dbReference type="Gene3D" id="1.20.1250.20">
    <property type="entry name" value="MFS general substrate transporter like domains"/>
    <property type="match status" value="2"/>
</dbReference>
<dbReference type="InterPro" id="IPR050171">
    <property type="entry name" value="MFS_Transporters"/>
</dbReference>